<dbReference type="SMART" id="SM00091">
    <property type="entry name" value="PAS"/>
    <property type="match status" value="1"/>
</dbReference>
<comment type="caution">
    <text evidence="3">The sequence shown here is derived from an EMBL/GenBank/DDBJ whole genome shotgun (WGS) entry which is preliminary data.</text>
</comment>
<feature type="non-terminal residue" evidence="3">
    <location>
        <position position="156"/>
    </location>
</feature>
<feature type="transmembrane region" description="Helical" evidence="1">
    <location>
        <begin position="43"/>
        <end position="61"/>
    </location>
</feature>
<dbReference type="PROSITE" id="PS50112">
    <property type="entry name" value="PAS"/>
    <property type="match status" value="1"/>
</dbReference>
<dbReference type="NCBIfam" id="TIGR00229">
    <property type="entry name" value="sensory_box"/>
    <property type="match status" value="1"/>
</dbReference>
<dbReference type="InterPro" id="IPR013767">
    <property type="entry name" value="PAS_fold"/>
</dbReference>
<proteinExistence type="predicted"/>
<feature type="domain" description="PAS" evidence="2">
    <location>
        <begin position="77"/>
        <end position="132"/>
    </location>
</feature>
<reference evidence="3" key="1">
    <citation type="journal article" date="2020" name="mSystems">
        <title>Genome- and Community-Level Interaction Insights into Carbon Utilization and Element Cycling Functions of Hydrothermarchaeota in Hydrothermal Sediment.</title>
        <authorList>
            <person name="Zhou Z."/>
            <person name="Liu Y."/>
            <person name="Xu W."/>
            <person name="Pan J."/>
            <person name="Luo Z.H."/>
            <person name="Li M."/>
        </authorList>
    </citation>
    <scope>NUCLEOTIDE SEQUENCE [LARGE SCALE GENOMIC DNA]</scope>
    <source>
        <strain evidence="3">SpSt-1179</strain>
    </source>
</reference>
<gene>
    <name evidence="3" type="ORF">ENN47_03935</name>
</gene>
<accession>A0A7C1CVH3</accession>
<evidence type="ECO:0000259" key="2">
    <source>
        <dbReference type="PROSITE" id="PS50112"/>
    </source>
</evidence>
<dbReference type="InterPro" id="IPR000014">
    <property type="entry name" value="PAS"/>
</dbReference>
<evidence type="ECO:0000256" key="1">
    <source>
        <dbReference type="SAM" id="Phobius"/>
    </source>
</evidence>
<dbReference type="EMBL" id="DSBT01000114">
    <property type="protein sequence ID" value="HDP77330.1"/>
    <property type="molecule type" value="Genomic_DNA"/>
</dbReference>
<dbReference type="InterPro" id="IPR035965">
    <property type="entry name" value="PAS-like_dom_sf"/>
</dbReference>
<dbReference type="CDD" id="cd00130">
    <property type="entry name" value="PAS"/>
    <property type="match status" value="1"/>
</dbReference>
<keyword evidence="1" id="KW-0472">Membrane</keyword>
<sequence>MKNPALKVAFLYILFGILWILLSDMVVDWMFVERSTSTHAQTYKGWAFVLFSGLLFYFLIYREFKEKNKTQLELAKQKDFSDAVLDTAGVFVAVFDSEGRIVFTNETFEETLALKSEDIAGKACSEVFANPDLAYWIKNTSSKLADDEVENFYEAD</sequence>
<keyword evidence="1" id="KW-0812">Transmembrane</keyword>
<dbReference type="SUPFAM" id="SSF55785">
    <property type="entry name" value="PYP-like sensor domain (PAS domain)"/>
    <property type="match status" value="1"/>
</dbReference>
<organism evidence="3">
    <name type="scientific">Mesotoga infera</name>
    <dbReference type="NCBI Taxonomy" id="1236046"/>
    <lineage>
        <taxon>Bacteria</taxon>
        <taxon>Thermotogati</taxon>
        <taxon>Thermotogota</taxon>
        <taxon>Thermotogae</taxon>
        <taxon>Kosmotogales</taxon>
        <taxon>Kosmotogaceae</taxon>
        <taxon>Mesotoga</taxon>
    </lineage>
</organism>
<name>A0A7C1CVH3_9BACT</name>
<feature type="transmembrane region" description="Helical" evidence="1">
    <location>
        <begin position="9"/>
        <end position="31"/>
    </location>
</feature>
<dbReference type="Pfam" id="PF00989">
    <property type="entry name" value="PAS"/>
    <property type="match status" value="1"/>
</dbReference>
<evidence type="ECO:0000313" key="3">
    <source>
        <dbReference type="EMBL" id="HDP77330.1"/>
    </source>
</evidence>
<protein>
    <submittedName>
        <fullName evidence="3">PAS domain S-box protein</fullName>
    </submittedName>
</protein>
<dbReference type="GO" id="GO:0006355">
    <property type="term" value="P:regulation of DNA-templated transcription"/>
    <property type="evidence" value="ECO:0007669"/>
    <property type="project" value="InterPro"/>
</dbReference>
<dbReference type="AlphaFoldDB" id="A0A7C1CVH3"/>
<dbReference type="Gene3D" id="3.30.450.20">
    <property type="entry name" value="PAS domain"/>
    <property type="match status" value="1"/>
</dbReference>
<dbReference type="Proteomes" id="UP000886198">
    <property type="component" value="Unassembled WGS sequence"/>
</dbReference>
<keyword evidence="1" id="KW-1133">Transmembrane helix</keyword>